<dbReference type="AlphaFoldDB" id="A0A4V2K171"/>
<feature type="region of interest" description="Disordered" evidence="1">
    <location>
        <begin position="1"/>
        <end position="24"/>
    </location>
</feature>
<accession>A0A4V2K171</accession>
<protein>
    <submittedName>
        <fullName evidence="2">Uncharacterized protein</fullName>
    </submittedName>
</protein>
<dbReference type="EMBL" id="ML143398">
    <property type="protein sequence ID" value="TBU31613.1"/>
    <property type="molecule type" value="Genomic_DNA"/>
</dbReference>
<name>A0A4V2K171_9APHY</name>
<sequence length="76" mass="8336">MSSLSNGAWHAPVWSSHPSHRAPSFTRLKFPNNIRLLPSAWRASMRPQWVSGVQDAVAGALLSALLVTAVCRWARA</sequence>
<proteinExistence type="predicted"/>
<evidence type="ECO:0000313" key="2">
    <source>
        <dbReference type="EMBL" id="TBU31613.1"/>
    </source>
</evidence>
<gene>
    <name evidence="2" type="ORF">BD311DRAFT_99539</name>
</gene>
<organism evidence="2">
    <name type="scientific">Dichomitus squalens</name>
    <dbReference type="NCBI Taxonomy" id="114155"/>
    <lineage>
        <taxon>Eukaryota</taxon>
        <taxon>Fungi</taxon>
        <taxon>Dikarya</taxon>
        <taxon>Basidiomycota</taxon>
        <taxon>Agaricomycotina</taxon>
        <taxon>Agaricomycetes</taxon>
        <taxon>Polyporales</taxon>
        <taxon>Polyporaceae</taxon>
        <taxon>Dichomitus</taxon>
    </lineage>
</organism>
<evidence type="ECO:0000256" key="1">
    <source>
        <dbReference type="SAM" id="MobiDB-lite"/>
    </source>
</evidence>
<dbReference type="Proteomes" id="UP000292957">
    <property type="component" value="Unassembled WGS sequence"/>
</dbReference>
<reference evidence="2" key="1">
    <citation type="submission" date="2019-01" db="EMBL/GenBank/DDBJ databases">
        <title>Draft genome sequences of three monokaryotic isolates of the white-rot basidiomycete fungus Dichomitus squalens.</title>
        <authorList>
            <consortium name="DOE Joint Genome Institute"/>
            <person name="Lopez S.C."/>
            <person name="Andreopoulos B."/>
            <person name="Pangilinan J."/>
            <person name="Lipzen A."/>
            <person name="Riley R."/>
            <person name="Ahrendt S."/>
            <person name="Ng V."/>
            <person name="Barry K."/>
            <person name="Daum C."/>
            <person name="Grigoriev I.V."/>
            <person name="Hilden K.S."/>
            <person name="Makela M.R."/>
            <person name="de Vries R.P."/>
        </authorList>
    </citation>
    <scope>NUCLEOTIDE SEQUENCE [LARGE SCALE GENOMIC DNA]</scope>
    <source>
        <strain evidence="2">OM18370.1</strain>
    </source>
</reference>